<feature type="compositionally biased region" description="Basic residues" evidence="1">
    <location>
        <begin position="271"/>
        <end position="286"/>
    </location>
</feature>
<feature type="compositionally biased region" description="Pro residues" evidence="1">
    <location>
        <begin position="247"/>
        <end position="260"/>
    </location>
</feature>
<gene>
    <name evidence="3" type="ORF">BJ085DRAFT_36193</name>
</gene>
<dbReference type="GO" id="GO:0006897">
    <property type="term" value="P:endocytosis"/>
    <property type="evidence" value="ECO:0007669"/>
    <property type="project" value="TreeGrafter"/>
</dbReference>
<dbReference type="GO" id="GO:0071933">
    <property type="term" value="F:Arp2/3 complex binding"/>
    <property type="evidence" value="ECO:0007669"/>
    <property type="project" value="TreeGrafter"/>
</dbReference>
<evidence type="ECO:0000313" key="3">
    <source>
        <dbReference type="EMBL" id="RKP35230.1"/>
    </source>
</evidence>
<feature type="region of interest" description="Disordered" evidence="1">
    <location>
        <begin position="236"/>
        <end position="322"/>
    </location>
</feature>
<dbReference type="Pfam" id="PF09431">
    <property type="entry name" value="SPIN90_LRD"/>
    <property type="match status" value="1"/>
</dbReference>
<reference evidence="4" key="1">
    <citation type="journal article" date="2018" name="Nat. Microbiol.">
        <title>Leveraging single-cell genomics to expand the fungal tree of life.</title>
        <authorList>
            <person name="Ahrendt S.R."/>
            <person name="Quandt C.A."/>
            <person name="Ciobanu D."/>
            <person name="Clum A."/>
            <person name="Salamov A."/>
            <person name="Andreopoulos B."/>
            <person name="Cheng J.F."/>
            <person name="Woyke T."/>
            <person name="Pelin A."/>
            <person name="Henrissat B."/>
            <person name="Reynolds N.K."/>
            <person name="Benny G.L."/>
            <person name="Smith M.E."/>
            <person name="James T.Y."/>
            <person name="Grigoriev I.V."/>
        </authorList>
    </citation>
    <scope>NUCLEOTIDE SEQUENCE [LARGE SCALE GENOMIC DNA]</scope>
    <source>
        <strain evidence="4">RSA 468</strain>
    </source>
</reference>
<feature type="domain" description="SPIN90/Ldb17 leucine-rich" evidence="2">
    <location>
        <begin position="354"/>
        <end position="459"/>
    </location>
</feature>
<dbReference type="OrthoDB" id="445362at2759"/>
<evidence type="ECO:0000259" key="2">
    <source>
        <dbReference type="Pfam" id="PF09431"/>
    </source>
</evidence>
<feature type="compositionally biased region" description="Pro residues" evidence="1">
    <location>
        <begin position="303"/>
        <end position="317"/>
    </location>
</feature>
<dbReference type="InterPro" id="IPR030125">
    <property type="entry name" value="SPIN90/Ldb17"/>
</dbReference>
<dbReference type="Proteomes" id="UP000268162">
    <property type="component" value="Unassembled WGS sequence"/>
</dbReference>
<proteinExistence type="predicted"/>
<dbReference type="InterPro" id="IPR018556">
    <property type="entry name" value="SPIN90/Ldb17_LRD"/>
</dbReference>
<organism evidence="3 4">
    <name type="scientific">Dimargaris cristalligena</name>
    <dbReference type="NCBI Taxonomy" id="215637"/>
    <lineage>
        <taxon>Eukaryota</taxon>
        <taxon>Fungi</taxon>
        <taxon>Fungi incertae sedis</taxon>
        <taxon>Zoopagomycota</taxon>
        <taxon>Kickxellomycotina</taxon>
        <taxon>Dimargaritomycetes</taxon>
        <taxon>Dimargaritales</taxon>
        <taxon>Dimargaritaceae</taxon>
        <taxon>Dimargaris</taxon>
    </lineage>
</organism>
<dbReference type="AlphaFoldDB" id="A0A4P9ZRZ3"/>
<keyword evidence="4" id="KW-1185">Reference proteome</keyword>
<evidence type="ECO:0000256" key="1">
    <source>
        <dbReference type="SAM" id="MobiDB-lite"/>
    </source>
</evidence>
<protein>
    <recommendedName>
        <fullName evidence="2">SPIN90/Ldb17 leucine-rich domain-containing protein</fullName>
    </recommendedName>
</protein>
<accession>A0A4P9ZRZ3</accession>
<evidence type="ECO:0000313" key="4">
    <source>
        <dbReference type="Proteomes" id="UP000268162"/>
    </source>
</evidence>
<dbReference type="EMBL" id="ML002926">
    <property type="protein sequence ID" value="RKP35230.1"/>
    <property type="molecule type" value="Genomic_DNA"/>
</dbReference>
<dbReference type="STRING" id="215637.A0A4P9ZRZ3"/>
<name>A0A4P9ZRZ3_9FUNG</name>
<sequence length="501" mass="55555">MAAELTRKLSRRVERRYSVKAVSDAFVEFETVLQHPHTTAHEPYRILDAWVKNMDAQFSLNGGFTNPDCPHAFLVLLESPFFELNVPTFVSYILAFFQQKVTRRMAWVLHLLALGTQSLVPELLTLLVDHSAVARLKTYITRDYDRSLKFPALTLLTSLCLEKVLPSADFDGLDENFIAYLLYMIEKSRFSHEQINEAASKLILALHHQCGRRPLPRGPVMVRSVQKPTAVAEPVIVGTNGGGTMPSPSPSPSPTPPASAPAPLVENGTHHPSKKRAPPVVPRRRAPPSQRMVPSHSDGSRPCPTPPLRRPPPPPTPVKSTADVAALASPPVNGTPMSQRCVSASNSPLQPPLQLVIQTLCRERDSCLTFSENLIFMLNRESDRETIISILKFITALLTTPGTFTFFFTNDLNVLIDVIIRELYNLSCDADALRTAYLRLLPPIILNTQFTETRHKAAHLATLLRTLASRASLAAVSSEMRRLIVHTVKLCEDPLAYGPLL</sequence>
<dbReference type="PANTHER" id="PTHR13357:SF1">
    <property type="entry name" value="NCK-INTERACTING PROTEIN WITH SH3 DOMAIN"/>
    <property type="match status" value="1"/>
</dbReference>
<dbReference type="PANTHER" id="PTHR13357">
    <property type="entry name" value="SH3 ADAPTER PROTEIN SPIN90 NCK INTERACTING PROTEIN WITH SH3 DOMAIN"/>
    <property type="match status" value="1"/>
</dbReference>